<dbReference type="Pfam" id="PF00392">
    <property type="entry name" value="GntR"/>
    <property type="match status" value="1"/>
</dbReference>
<keyword evidence="1" id="KW-0805">Transcription regulation</keyword>
<dbReference type="PANTHER" id="PTHR43537:SF5">
    <property type="entry name" value="UXU OPERON TRANSCRIPTIONAL REGULATOR"/>
    <property type="match status" value="1"/>
</dbReference>
<dbReference type="InterPro" id="IPR011711">
    <property type="entry name" value="GntR_C"/>
</dbReference>
<keyword evidence="3" id="KW-0804">Transcription</keyword>
<evidence type="ECO:0000259" key="4">
    <source>
        <dbReference type="PROSITE" id="PS50949"/>
    </source>
</evidence>
<sequence length="248" mass="28804">MDGQRRRYQEVAEVLRKELGNGTFKVGDRLRPERQIAEEMNVSRSLLREAMIMLEIEGLIDVRKGSGTYVVRLPDAEQVTPTSNLEDIGPFELLQARQLMESNIAAFAASMVTKADILRMRDALEREREDLAKGSGGYEADEEFHLLIAEATQNSVLVDMVRNLWQQRTRSRMWDKLHERIFDNTYREEWLNDHQDILDALQRRDPQAAKQAMWQHLENVKKRLMDLSDVDDPAFDAYLFQQDPLTPA</sequence>
<evidence type="ECO:0000256" key="3">
    <source>
        <dbReference type="ARBA" id="ARBA00023163"/>
    </source>
</evidence>
<accession>A0A1I4ACZ8</accession>
<dbReference type="RefSeq" id="WP_063312914.1">
    <property type="nucleotide sequence ID" value="NZ_FOSK01000006.1"/>
</dbReference>
<keyword evidence="6" id="KW-1185">Reference proteome</keyword>
<evidence type="ECO:0000313" key="5">
    <source>
        <dbReference type="EMBL" id="SFK53841.1"/>
    </source>
</evidence>
<dbReference type="InterPro" id="IPR036390">
    <property type="entry name" value="WH_DNA-bd_sf"/>
</dbReference>
<dbReference type="PROSITE" id="PS50949">
    <property type="entry name" value="HTH_GNTR"/>
    <property type="match status" value="1"/>
</dbReference>
<feature type="domain" description="HTH gntR-type" evidence="4">
    <location>
        <begin position="5"/>
        <end position="73"/>
    </location>
</feature>
<dbReference type="PRINTS" id="PR00035">
    <property type="entry name" value="HTHGNTR"/>
</dbReference>
<organism evidence="5 6">
    <name type="scientific">Pseudovibrio ascidiaceicola</name>
    <dbReference type="NCBI Taxonomy" id="285279"/>
    <lineage>
        <taxon>Bacteria</taxon>
        <taxon>Pseudomonadati</taxon>
        <taxon>Pseudomonadota</taxon>
        <taxon>Alphaproteobacteria</taxon>
        <taxon>Hyphomicrobiales</taxon>
        <taxon>Stappiaceae</taxon>
        <taxon>Pseudovibrio</taxon>
    </lineage>
</organism>
<evidence type="ECO:0000256" key="1">
    <source>
        <dbReference type="ARBA" id="ARBA00023015"/>
    </source>
</evidence>
<dbReference type="CDD" id="cd07377">
    <property type="entry name" value="WHTH_GntR"/>
    <property type="match status" value="1"/>
</dbReference>
<dbReference type="SMART" id="SM00895">
    <property type="entry name" value="FCD"/>
    <property type="match status" value="1"/>
</dbReference>
<evidence type="ECO:0000313" key="6">
    <source>
        <dbReference type="Proteomes" id="UP000199598"/>
    </source>
</evidence>
<proteinExistence type="predicted"/>
<comment type="caution">
    <text evidence="5">The sequence shown here is derived from an EMBL/GenBank/DDBJ whole genome shotgun (WGS) entry which is preliminary data.</text>
</comment>
<dbReference type="EMBL" id="FOSK01000006">
    <property type="protein sequence ID" value="SFK53841.1"/>
    <property type="molecule type" value="Genomic_DNA"/>
</dbReference>
<dbReference type="InterPro" id="IPR036388">
    <property type="entry name" value="WH-like_DNA-bd_sf"/>
</dbReference>
<dbReference type="SUPFAM" id="SSF48008">
    <property type="entry name" value="GntR ligand-binding domain-like"/>
    <property type="match status" value="1"/>
</dbReference>
<dbReference type="InterPro" id="IPR000524">
    <property type="entry name" value="Tscrpt_reg_HTH_GntR"/>
</dbReference>
<dbReference type="Proteomes" id="UP000199598">
    <property type="component" value="Unassembled WGS sequence"/>
</dbReference>
<name>A0A1I4ACZ8_9HYPH</name>
<reference evidence="5 6" key="1">
    <citation type="submission" date="2016-10" db="EMBL/GenBank/DDBJ databases">
        <authorList>
            <person name="Varghese N."/>
            <person name="Submissions S."/>
        </authorList>
    </citation>
    <scope>NUCLEOTIDE SEQUENCE [LARGE SCALE GENOMIC DNA]</scope>
    <source>
        <strain evidence="5 6">DSM 16392</strain>
    </source>
</reference>
<evidence type="ECO:0000256" key="2">
    <source>
        <dbReference type="ARBA" id="ARBA00023125"/>
    </source>
</evidence>
<dbReference type="PANTHER" id="PTHR43537">
    <property type="entry name" value="TRANSCRIPTIONAL REGULATOR, GNTR FAMILY"/>
    <property type="match status" value="1"/>
</dbReference>
<protein>
    <submittedName>
        <fullName evidence="5">Transcriptional regulator, GntR family</fullName>
    </submittedName>
</protein>
<dbReference type="Gene3D" id="1.10.10.10">
    <property type="entry name" value="Winged helix-like DNA-binding domain superfamily/Winged helix DNA-binding domain"/>
    <property type="match status" value="1"/>
</dbReference>
<gene>
    <name evidence="5" type="ORF">SAMN04488518_106114</name>
</gene>
<dbReference type="SMART" id="SM00345">
    <property type="entry name" value="HTH_GNTR"/>
    <property type="match status" value="1"/>
</dbReference>
<dbReference type="InterPro" id="IPR008920">
    <property type="entry name" value="TF_FadR/GntR_C"/>
</dbReference>
<dbReference type="Pfam" id="PF07729">
    <property type="entry name" value="FCD"/>
    <property type="match status" value="1"/>
</dbReference>
<dbReference type="SUPFAM" id="SSF46785">
    <property type="entry name" value="Winged helix' DNA-binding domain"/>
    <property type="match status" value="1"/>
</dbReference>
<keyword evidence="2" id="KW-0238">DNA-binding</keyword>
<dbReference type="Gene3D" id="1.20.120.530">
    <property type="entry name" value="GntR ligand-binding domain-like"/>
    <property type="match status" value="1"/>
</dbReference>